<keyword evidence="2" id="KW-1185">Reference proteome</keyword>
<name>A0A8C3TTC2_CATUS</name>
<dbReference type="AlphaFoldDB" id="A0A8C3TTC2"/>
<protein>
    <submittedName>
        <fullName evidence="1">Uncharacterized protein</fullName>
    </submittedName>
</protein>
<evidence type="ECO:0000313" key="1">
    <source>
        <dbReference type="Ensembl" id="ENSCUSP00005004430.1"/>
    </source>
</evidence>
<organism evidence="1 2">
    <name type="scientific">Catharus ustulatus</name>
    <name type="common">Russet-backed thrush</name>
    <name type="synonym">Hylocichla ustulatus</name>
    <dbReference type="NCBI Taxonomy" id="91951"/>
    <lineage>
        <taxon>Eukaryota</taxon>
        <taxon>Metazoa</taxon>
        <taxon>Chordata</taxon>
        <taxon>Craniata</taxon>
        <taxon>Vertebrata</taxon>
        <taxon>Euteleostomi</taxon>
        <taxon>Archelosauria</taxon>
        <taxon>Archosauria</taxon>
        <taxon>Dinosauria</taxon>
        <taxon>Saurischia</taxon>
        <taxon>Theropoda</taxon>
        <taxon>Coelurosauria</taxon>
        <taxon>Aves</taxon>
        <taxon>Neognathae</taxon>
        <taxon>Neoaves</taxon>
        <taxon>Telluraves</taxon>
        <taxon>Australaves</taxon>
        <taxon>Passeriformes</taxon>
        <taxon>Turdidae</taxon>
        <taxon>Catharus</taxon>
    </lineage>
</organism>
<reference evidence="1" key="2">
    <citation type="submission" date="2025-08" db="UniProtKB">
        <authorList>
            <consortium name="Ensembl"/>
        </authorList>
    </citation>
    <scope>IDENTIFICATION</scope>
</reference>
<sequence length="134" mass="14802">MSVCLSLCPCVPSYHSRVHPSVRSVPAMAAVLSRRLGKRSLLGTRVADPEIPEQSLMCVPQHFHPAEGDLGTSRIPFQELFPVFQFNPKGNKIPRFQSLGNSISQFQFQRNSIPQFQSLGNSISQIPVRVSGSL</sequence>
<reference evidence="1" key="1">
    <citation type="submission" date="2020-10" db="EMBL/GenBank/DDBJ databases">
        <title>Catharus ustulatus (Swainson's thrush) genome, bCatUst1, primary haplotype v2.</title>
        <authorList>
            <person name="Delmore K."/>
            <person name="Vafadar M."/>
            <person name="Formenti G."/>
            <person name="Chow W."/>
            <person name="Pelan S."/>
            <person name="Howe K."/>
            <person name="Rhie A."/>
            <person name="Mountcastle J."/>
            <person name="Haase B."/>
            <person name="Fedrigo O."/>
            <person name="Jarvis E.D."/>
        </authorList>
    </citation>
    <scope>NUCLEOTIDE SEQUENCE [LARGE SCALE GENOMIC DNA]</scope>
</reference>
<dbReference type="Proteomes" id="UP000694563">
    <property type="component" value="Chromosome 3"/>
</dbReference>
<accession>A0A8C3TTC2</accession>
<proteinExistence type="predicted"/>
<reference evidence="1" key="3">
    <citation type="submission" date="2025-09" db="UniProtKB">
        <authorList>
            <consortium name="Ensembl"/>
        </authorList>
    </citation>
    <scope>IDENTIFICATION</scope>
</reference>
<evidence type="ECO:0000313" key="2">
    <source>
        <dbReference type="Proteomes" id="UP000694563"/>
    </source>
</evidence>
<dbReference type="Ensembl" id="ENSCUST00005004624.1">
    <property type="protein sequence ID" value="ENSCUSP00005004430.1"/>
    <property type="gene ID" value="ENSCUSG00005002873.1"/>
</dbReference>